<dbReference type="OrthoDB" id="9811471at2"/>
<dbReference type="SUPFAM" id="SSF75304">
    <property type="entry name" value="Amidase signature (AS) enzymes"/>
    <property type="match status" value="1"/>
</dbReference>
<evidence type="ECO:0000313" key="2">
    <source>
        <dbReference type="EMBL" id="KHD84468.1"/>
    </source>
</evidence>
<comment type="caution">
    <text evidence="2">The sequence shown here is derived from an EMBL/GenBank/DDBJ whole genome shotgun (WGS) entry which is preliminary data.</text>
</comment>
<feature type="domain" description="Amidase" evidence="1">
    <location>
        <begin position="37"/>
        <end position="488"/>
    </location>
</feature>
<dbReference type="Proteomes" id="UP000030588">
    <property type="component" value="Unassembled WGS sequence"/>
</dbReference>
<evidence type="ECO:0000259" key="1">
    <source>
        <dbReference type="Pfam" id="PF01425"/>
    </source>
</evidence>
<dbReference type="EMBL" id="JRUN01000058">
    <property type="protein sequence ID" value="KHD84468.1"/>
    <property type="molecule type" value="Genomic_DNA"/>
</dbReference>
<accession>A0A0A6VAC9</accession>
<dbReference type="STRING" id="363870.NG54_15305"/>
<dbReference type="InterPro" id="IPR036928">
    <property type="entry name" value="AS_sf"/>
</dbReference>
<gene>
    <name evidence="2" type="ORF">NG54_15305</name>
</gene>
<dbReference type="InterPro" id="IPR023631">
    <property type="entry name" value="Amidase_dom"/>
</dbReference>
<organism evidence="2 3">
    <name type="scientific">Heyndrickxia ginsengihumi</name>
    <dbReference type="NCBI Taxonomy" id="363870"/>
    <lineage>
        <taxon>Bacteria</taxon>
        <taxon>Bacillati</taxon>
        <taxon>Bacillota</taxon>
        <taxon>Bacilli</taxon>
        <taxon>Bacillales</taxon>
        <taxon>Bacillaceae</taxon>
        <taxon>Heyndrickxia</taxon>
    </lineage>
</organism>
<name>A0A0A6VAC9_9BACI</name>
<protein>
    <submittedName>
        <fullName evidence="2">Amidase</fullName>
    </submittedName>
</protein>
<evidence type="ECO:0000313" key="3">
    <source>
        <dbReference type="Proteomes" id="UP000030588"/>
    </source>
</evidence>
<reference evidence="2 3" key="1">
    <citation type="submission" date="2014-10" db="EMBL/GenBank/DDBJ databases">
        <title>Draft genome of phytase producing Bacillus ginsengihumi strain M2.11.</title>
        <authorList>
            <person name="Toymentseva A."/>
            <person name="Boulygina E.A."/>
            <person name="Kazakov S.V."/>
            <person name="Kayumov I."/>
            <person name="Suleimanova A.D."/>
            <person name="Mardanova A.M."/>
            <person name="Maria S.N."/>
            <person name="Sergey M.Y."/>
            <person name="Sharipova M.R."/>
        </authorList>
    </citation>
    <scope>NUCLEOTIDE SEQUENCE [LARGE SCALE GENOMIC DNA]</scope>
    <source>
        <strain evidence="2 3">M2.11</strain>
    </source>
</reference>
<dbReference type="Pfam" id="PF01425">
    <property type="entry name" value="Amidase"/>
    <property type="match status" value="1"/>
</dbReference>
<sequence>MKKSSLLQATKEGFRFEEITVNELLSGYEEGEYTIEEVVCSYLNRIEQYEHIYNAFTFINPNAVEEAKEIDRMREAGKELGPLAGVPIVIKEAVDVAGFPSTFGWAPLSKESGGIELMPTKDAPIVTRLKEAGAIILGKTNIPAFSCAYNANSSWDGPTYNAVNMAITPGGSSSGTATAVSGNFAMLGVAEETAGSIQVPAAAQSLVGIKTSFGLVPTLGVTPLAGSTRDVLGPHARTVKDAAIMLDVIAGYSEEDVKTKASIGNLPERGYANFLEDYSLEGKRIGLYGPGWRSEELSKETQELYFTAIEELKQQGAEVIADPFAGTGFAAYMQTIPQFIGMESFFYDLENYLKNLDETFSIKNVFQKAGNVPWTEDGPLALVSDIINAETAKADPSVLPNLTRFNEVKSELLRIIHGVMEDHQLDGFVYPQMPKAMPSIREDNVESTTISEINISGLPLITVPAGYYEAGSPFALAFFGKMWSEAELIGMAYSYEQVTKLRGAPTLKEIL</sequence>
<dbReference type="PANTHER" id="PTHR42678:SF34">
    <property type="entry name" value="OS04G0183300 PROTEIN"/>
    <property type="match status" value="1"/>
</dbReference>
<proteinExistence type="predicted"/>
<dbReference type="Gene3D" id="3.90.1300.10">
    <property type="entry name" value="Amidase signature (AS) domain"/>
    <property type="match status" value="1"/>
</dbReference>
<dbReference type="PANTHER" id="PTHR42678">
    <property type="entry name" value="AMIDASE"/>
    <property type="match status" value="1"/>
</dbReference>
<dbReference type="AlphaFoldDB" id="A0A0A6VAC9"/>
<dbReference type="RefSeq" id="WP_035355756.1">
    <property type="nucleotide sequence ID" value="NZ_JRUN01000058.1"/>
</dbReference>